<accession>A0A178K8S2</accession>
<evidence type="ECO:0000256" key="2">
    <source>
        <dbReference type="ARBA" id="ARBA00023015"/>
    </source>
</evidence>
<dbReference type="STRING" id="858640.A3K86_15470"/>
<dbReference type="Gene3D" id="1.10.10.10">
    <property type="entry name" value="Winged helix-like DNA-binding domain superfamily/Winged helix DNA-binding domain"/>
    <property type="match status" value="1"/>
</dbReference>
<dbReference type="OrthoDB" id="9786526at2"/>
<dbReference type="Pfam" id="PF03466">
    <property type="entry name" value="LysR_substrate"/>
    <property type="match status" value="1"/>
</dbReference>
<dbReference type="InterPro" id="IPR000847">
    <property type="entry name" value="LysR_HTH_N"/>
</dbReference>
<dbReference type="Proteomes" id="UP000078503">
    <property type="component" value="Unassembled WGS sequence"/>
</dbReference>
<dbReference type="SUPFAM" id="SSF46785">
    <property type="entry name" value="Winged helix' DNA-binding domain"/>
    <property type="match status" value="1"/>
</dbReference>
<dbReference type="RefSeq" id="WP_068333023.1">
    <property type="nucleotide sequence ID" value="NZ_LVHF01000029.1"/>
</dbReference>
<feature type="domain" description="HTH lysR-type" evidence="5">
    <location>
        <begin position="1"/>
        <end position="60"/>
    </location>
</feature>
<dbReference type="Pfam" id="PF00126">
    <property type="entry name" value="HTH_1"/>
    <property type="match status" value="1"/>
</dbReference>
<dbReference type="GO" id="GO:0043565">
    <property type="term" value="F:sequence-specific DNA binding"/>
    <property type="evidence" value="ECO:0007669"/>
    <property type="project" value="TreeGrafter"/>
</dbReference>
<dbReference type="PROSITE" id="PS50931">
    <property type="entry name" value="HTH_LYSR"/>
    <property type="match status" value="1"/>
</dbReference>
<sequence length="299" mass="32829">MLTRSDDLMILLAVVDHGGFSAAAEVLDLQVARVSRAVSKVEQQLGVSILNRTTRRVELTEEGRAFVETVRLGLNQVLRAEEELINRGELPQGKLRVDAASPFIFHQLVPLVKPFQVAYPDIELELTSNEGFVDLLEKRTDVAIRIGKLEDSTLHARSLGRSELFLVAAPSYIETCGVAFESAEADIPHLLSQHRLIGFTAPKILNQWPLANSGVIQPSLSASNGETVRQLALAGNGIACLSGFMVKQDIAAGHLVSVFEHHRLTNTGREQVNAVYYRSSNVAKRISAFIDFIQPQLTL</sequence>
<evidence type="ECO:0000259" key="5">
    <source>
        <dbReference type="PROSITE" id="PS50931"/>
    </source>
</evidence>
<organism evidence="6 7">
    <name type="scientific">Photobacterium jeanii</name>
    <dbReference type="NCBI Taxonomy" id="858640"/>
    <lineage>
        <taxon>Bacteria</taxon>
        <taxon>Pseudomonadati</taxon>
        <taxon>Pseudomonadota</taxon>
        <taxon>Gammaproteobacteria</taxon>
        <taxon>Vibrionales</taxon>
        <taxon>Vibrionaceae</taxon>
        <taxon>Photobacterium</taxon>
    </lineage>
</organism>
<dbReference type="EMBL" id="LVHF01000029">
    <property type="protein sequence ID" value="OAN13063.1"/>
    <property type="molecule type" value="Genomic_DNA"/>
</dbReference>
<comment type="caution">
    <text evidence="6">The sequence shown here is derived from an EMBL/GenBank/DDBJ whole genome shotgun (WGS) entry which is preliminary data.</text>
</comment>
<dbReference type="GO" id="GO:0003700">
    <property type="term" value="F:DNA-binding transcription factor activity"/>
    <property type="evidence" value="ECO:0007669"/>
    <property type="project" value="InterPro"/>
</dbReference>
<dbReference type="PANTHER" id="PTHR30537:SF20">
    <property type="entry name" value="TRANSCRIPTIONAL REGULATORY PROTEIN"/>
    <property type="match status" value="1"/>
</dbReference>
<keyword evidence="2" id="KW-0805">Transcription regulation</keyword>
<keyword evidence="7" id="KW-1185">Reference proteome</keyword>
<reference evidence="6 7" key="1">
    <citation type="submission" date="2016-03" db="EMBL/GenBank/DDBJ databases">
        <title>Photobacterium proteolyticum sp. nov. a protease producing bacterium isolated from ocean sediments of Laizhou Bay.</title>
        <authorList>
            <person name="Li Y."/>
        </authorList>
    </citation>
    <scope>NUCLEOTIDE SEQUENCE [LARGE SCALE GENOMIC DNA]</scope>
    <source>
        <strain evidence="6 7">R-40508</strain>
    </source>
</reference>
<dbReference type="SUPFAM" id="SSF53850">
    <property type="entry name" value="Periplasmic binding protein-like II"/>
    <property type="match status" value="1"/>
</dbReference>
<dbReference type="FunFam" id="1.10.10.10:FF:000001">
    <property type="entry name" value="LysR family transcriptional regulator"/>
    <property type="match status" value="1"/>
</dbReference>
<dbReference type="InterPro" id="IPR036388">
    <property type="entry name" value="WH-like_DNA-bd_sf"/>
</dbReference>
<dbReference type="Gene3D" id="3.40.190.290">
    <property type="match status" value="1"/>
</dbReference>
<dbReference type="InterPro" id="IPR036390">
    <property type="entry name" value="WH_DNA-bd_sf"/>
</dbReference>
<evidence type="ECO:0000313" key="6">
    <source>
        <dbReference type="EMBL" id="OAN13063.1"/>
    </source>
</evidence>
<dbReference type="InterPro" id="IPR005119">
    <property type="entry name" value="LysR_subst-bd"/>
</dbReference>
<gene>
    <name evidence="6" type="ORF">A3K86_15470</name>
</gene>
<name>A0A178K8S2_9GAMM</name>
<keyword evidence="3" id="KW-0238">DNA-binding</keyword>
<evidence type="ECO:0000313" key="7">
    <source>
        <dbReference type="Proteomes" id="UP000078503"/>
    </source>
</evidence>
<keyword evidence="4" id="KW-0804">Transcription</keyword>
<evidence type="ECO:0000256" key="4">
    <source>
        <dbReference type="ARBA" id="ARBA00023163"/>
    </source>
</evidence>
<dbReference type="AlphaFoldDB" id="A0A178K8S2"/>
<dbReference type="GO" id="GO:0006351">
    <property type="term" value="P:DNA-templated transcription"/>
    <property type="evidence" value="ECO:0007669"/>
    <property type="project" value="TreeGrafter"/>
</dbReference>
<dbReference type="InterPro" id="IPR058163">
    <property type="entry name" value="LysR-type_TF_proteobact-type"/>
</dbReference>
<comment type="similarity">
    <text evidence="1">Belongs to the LysR transcriptional regulatory family.</text>
</comment>
<evidence type="ECO:0000256" key="1">
    <source>
        <dbReference type="ARBA" id="ARBA00009437"/>
    </source>
</evidence>
<proteinExistence type="inferred from homology"/>
<evidence type="ECO:0000256" key="3">
    <source>
        <dbReference type="ARBA" id="ARBA00023125"/>
    </source>
</evidence>
<dbReference type="PANTHER" id="PTHR30537">
    <property type="entry name" value="HTH-TYPE TRANSCRIPTIONAL REGULATOR"/>
    <property type="match status" value="1"/>
</dbReference>
<protein>
    <submittedName>
        <fullName evidence="6">LysR family transcriptional regulator</fullName>
    </submittedName>
</protein>